<dbReference type="AlphaFoldDB" id="A0A948RYY7"/>
<evidence type="ECO:0000256" key="1">
    <source>
        <dbReference type="SAM" id="Phobius"/>
    </source>
</evidence>
<keyword evidence="1" id="KW-0472">Membrane</keyword>
<feature type="transmembrane region" description="Helical" evidence="1">
    <location>
        <begin position="108"/>
        <end position="131"/>
    </location>
</feature>
<protein>
    <submittedName>
        <fullName evidence="2">Uncharacterized protein</fullName>
    </submittedName>
</protein>
<keyword evidence="1" id="KW-0812">Transmembrane</keyword>
<gene>
    <name evidence="2" type="ORF">KJ970_07775</name>
</gene>
<dbReference type="EMBL" id="JAHJDP010000037">
    <property type="protein sequence ID" value="MBU2690814.1"/>
    <property type="molecule type" value="Genomic_DNA"/>
</dbReference>
<feature type="transmembrane region" description="Helical" evidence="1">
    <location>
        <begin position="74"/>
        <end position="96"/>
    </location>
</feature>
<evidence type="ECO:0000313" key="3">
    <source>
        <dbReference type="Proteomes" id="UP000777784"/>
    </source>
</evidence>
<dbReference type="Proteomes" id="UP000777784">
    <property type="component" value="Unassembled WGS sequence"/>
</dbReference>
<accession>A0A948RYY7</accession>
<comment type="caution">
    <text evidence="2">The sequence shown here is derived from an EMBL/GenBank/DDBJ whole genome shotgun (WGS) entry which is preliminary data.</text>
</comment>
<sequence length="137" mass="14202">MRLHTVFFIMILGAAMGALIIGLLGRVVMVVVALAAAHNPNLSLNGILLVLLLGTFLGAIGGLVLLLTRSIFHLTGMAGGAVIGVLLFVLTCLITLLRGGLDTSRGPLLLVTLGSALLIFILYGVALNGMVTRLEKS</sequence>
<feature type="transmembrane region" description="Helical" evidence="1">
    <location>
        <begin position="7"/>
        <end position="35"/>
    </location>
</feature>
<proteinExistence type="predicted"/>
<keyword evidence="1" id="KW-1133">Transmembrane helix</keyword>
<evidence type="ECO:0000313" key="2">
    <source>
        <dbReference type="EMBL" id="MBU2690814.1"/>
    </source>
</evidence>
<name>A0A948RYY7_UNCEI</name>
<feature type="transmembrane region" description="Helical" evidence="1">
    <location>
        <begin position="47"/>
        <end position="67"/>
    </location>
</feature>
<organism evidence="2 3">
    <name type="scientific">Eiseniibacteriota bacterium</name>
    <dbReference type="NCBI Taxonomy" id="2212470"/>
    <lineage>
        <taxon>Bacteria</taxon>
        <taxon>Candidatus Eiseniibacteriota</taxon>
    </lineage>
</organism>
<reference evidence="2" key="1">
    <citation type="submission" date="2021-05" db="EMBL/GenBank/DDBJ databases">
        <title>Energy efficiency and biological interactions define the core microbiome of deep oligotrophic groundwater.</title>
        <authorList>
            <person name="Mehrshad M."/>
            <person name="Lopez-Fernandez M."/>
            <person name="Bell E."/>
            <person name="Bernier-Latmani R."/>
            <person name="Bertilsson S."/>
            <person name="Dopson M."/>
        </authorList>
    </citation>
    <scope>NUCLEOTIDE SEQUENCE</scope>
    <source>
        <strain evidence="2">Modern_marine.mb.64</strain>
    </source>
</reference>